<dbReference type="InterPro" id="IPR012340">
    <property type="entry name" value="NA-bd_OB-fold"/>
</dbReference>
<evidence type="ECO:0000256" key="5">
    <source>
        <dbReference type="SAM" id="MobiDB-lite"/>
    </source>
</evidence>
<dbReference type="Gene3D" id="2.40.50.140">
    <property type="entry name" value="Nucleic acid-binding proteins"/>
    <property type="match status" value="1"/>
</dbReference>
<feature type="domain" description="Replication protein A C-terminal" evidence="6">
    <location>
        <begin position="196"/>
        <end position="262"/>
    </location>
</feature>
<dbReference type="InterPro" id="IPR040260">
    <property type="entry name" value="RFA2-like"/>
</dbReference>
<dbReference type="GO" id="GO:0000724">
    <property type="term" value="P:double-strand break repair via homologous recombination"/>
    <property type="evidence" value="ECO:0007669"/>
    <property type="project" value="TreeGrafter"/>
</dbReference>
<dbReference type="GO" id="GO:0035861">
    <property type="term" value="C:site of double-strand break"/>
    <property type="evidence" value="ECO:0007669"/>
    <property type="project" value="TreeGrafter"/>
</dbReference>
<dbReference type="InterPro" id="IPR014892">
    <property type="entry name" value="RPA_C"/>
</dbReference>
<dbReference type="PANTHER" id="PTHR13989:SF16">
    <property type="entry name" value="REPLICATION PROTEIN A2"/>
    <property type="match status" value="1"/>
</dbReference>
<evidence type="ECO:0000256" key="3">
    <source>
        <dbReference type="ARBA" id="ARBA00023125"/>
    </source>
</evidence>
<reference evidence="7" key="1">
    <citation type="submission" date="2021-01" db="EMBL/GenBank/DDBJ databases">
        <authorList>
            <person name="Corre E."/>
            <person name="Pelletier E."/>
            <person name="Niang G."/>
            <person name="Scheremetjew M."/>
            <person name="Finn R."/>
            <person name="Kale V."/>
            <person name="Holt S."/>
            <person name="Cochrane G."/>
            <person name="Meng A."/>
            <person name="Brown T."/>
            <person name="Cohen L."/>
        </authorList>
    </citation>
    <scope>NUCLEOTIDE SEQUENCE</scope>
    <source>
        <strain evidence="7">SAG 63-3</strain>
    </source>
</reference>
<dbReference type="InterPro" id="IPR036388">
    <property type="entry name" value="WH-like_DNA-bd_sf"/>
</dbReference>
<keyword evidence="3" id="KW-0238">DNA-binding</keyword>
<dbReference type="AlphaFoldDB" id="A0A7S0VD95"/>
<evidence type="ECO:0000256" key="4">
    <source>
        <dbReference type="ARBA" id="ARBA00023242"/>
    </source>
</evidence>
<name>A0A7S0VD95_9CHLO</name>
<dbReference type="GO" id="GO:0003697">
    <property type="term" value="F:single-stranded DNA binding"/>
    <property type="evidence" value="ECO:0007669"/>
    <property type="project" value="TreeGrafter"/>
</dbReference>
<evidence type="ECO:0000256" key="2">
    <source>
        <dbReference type="ARBA" id="ARBA00007815"/>
    </source>
</evidence>
<gene>
    <name evidence="7" type="ORF">PPAR00522_LOCUS16418</name>
</gene>
<dbReference type="SUPFAM" id="SSF50249">
    <property type="entry name" value="Nucleic acid-binding proteins"/>
    <property type="match status" value="1"/>
</dbReference>
<dbReference type="GO" id="GO:0005662">
    <property type="term" value="C:DNA replication factor A complex"/>
    <property type="evidence" value="ECO:0007669"/>
    <property type="project" value="TreeGrafter"/>
</dbReference>
<dbReference type="InterPro" id="IPR036390">
    <property type="entry name" value="WH_DNA-bd_sf"/>
</dbReference>
<dbReference type="EMBL" id="HBFM01025350">
    <property type="protein sequence ID" value="CAD8783086.1"/>
    <property type="molecule type" value="Transcribed_RNA"/>
</dbReference>
<feature type="compositionally biased region" description="Gly residues" evidence="5">
    <location>
        <begin position="183"/>
        <end position="194"/>
    </location>
</feature>
<comment type="subcellular location">
    <subcellularLocation>
        <location evidence="1">Nucleus</location>
    </subcellularLocation>
</comment>
<dbReference type="Pfam" id="PF08784">
    <property type="entry name" value="RPA_C"/>
    <property type="match status" value="1"/>
</dbReference>
<sequence length="269" mass="29498">MSYDRGFDSGASQFAGGGFVPSPLKQGGFSSEPLTKRSGNVNQTLRAVTIRSLIKENMKTSDERFTVDGIEIFTITIVGKIISVQEQSTRSILRIHDGTSAIDVIHWLNDSDPDTLAAKKMEWQPNTYVRVYGNFKNFEKGQNIHAYIIKPITDHNEVIHHHLQCIFQHLHLTKGAPPAPGYNAGGSNRGGAGTRGAADGDLPSLIMKIYHNPRFASRPGVSIDEVHEVLMSEGHNVSLAHVKAAIDDLNSEGALYTTVDDRCYKAIDT</sequence>
<dbReference type="GO" id="GO:0006289">
    <property type="term" value="P:nucleotide-excision repair"/>
    <property type="evidence" value="ECO:0007669"/>
    <property type="project" value="TreeGrafter"/>
</dbReference>
<dbReference type="CDD" id="cd04478">
    <property type="entry name" value="RPA2_DBD_D"/>
    <property type="match status" value="1"/>
</dbReference>
<evidence type="ECO:0000313" key="7">
    <source>
        <dbReference type="EMBL" id="CAD8783086.1"/>
    </source>
</evidence>
<dbReference type="GO" id="GO:0000781">
    <property type="term" value="C:chromosome, telomeric region"/>
    <property type="evidence" value="ECO:0007669"/>
    <property type="project" value="TreeGrafter"/>
</dbReference>
<organism evidence="7">
    <name type="scientific">Polytomella parva</name>
    <dbReference type="NCBI Taxonomy" id="51329"/>
    <lineage>
        <taxon>Eukaryota</taxon>
        <taxon>Viridiplantae</taxon>
        <taxon>Chlorophyta</taxon>
        <taxon>core chlorophytes</taxon>
        <taxon>Chlorophyceae</taxon>
        <taxon>CS clade</taxon>
        <taxon>Chlamydomonadales</taxon>
        <taxon>Chlamydomonadaceae</taxon>
        <taxon>Polytomella</taxon>
    </lineage>
</organism>
<dbReference type="Gene3D" id="1.10.10.10">
    <property type="entry name" value="Winged helix-like DNA-binding domain superfamily/Winged helix DNA-binding domain"/>
    <property type="match status" value="1"/>
</dbReference>
<evidence type="ECO:0000256" key="1">
    <source>
        <dbReference type="ARBA" id="ARBA00004123"/>
    </source>
</evidence>
<dbReference type="SUPFAM" id="SSF46785">
    <property type="entry name" value="Winged helix' DNA-binding domain"/>
    <property type="match status" value="1"/>
</dbReference>
<accession>A0A7S0VD95</accession>
<dbReference type="GO" id="GO:0006260">
    <property type="term" value="P:DNA replication"/>
    <property type="evidence" value="ECO:0007669"/>
    <property type="project" value="TreeGrafter"/>
</dbReference>
<comment type="similarity">
    <text evidence="2">Belongs to the replication factor A protein 2 family.</text>
</comment>
<dbReference type="PANTHER" id="PTHR13989">
    <property type="entry name" value="REPLICATION PROTEIN A-RELATED"/>
    <property type="match status" value="1"/>
</dbReference>
<keyword evidence="4" id="KW-0539">Nucleus</keyword>
<proteinExistence type="inferred from homology"/>
<feature type="region of interest" description="Disordered" evidence="5">
    <location>
        <begin position="178"/>
        <end position="197"/>
    </location>
</feature>
<evidence type="ECO:0000259" key="6">
    <source>
        <dbReference type="Pfam" id="PF08784"/>
    </source>
</evidence>
<protein>
    <recommendedName>
        <fullName evidence="6">Replication protein A C-terminal domain-containing protein</fullName>
    </recommendedName>
</protein>